<keyword evidence="3" id="KW-1185">Reference proteome</keyword>
<proteinExistence type="predicted"/>
<name>A0A6G1HPM8_9PEZI</name>
<evidence type="ECO:0000256" key="1">
    <source>
        <dbReference type="SAM" id="MobiDB-lite"/>
    </source>
</evidence>
<dbReference type="EMBL" id="ML996701">
    <property type="protein sequence ID" value="KAF2397970.1"/>
    <property type="molecule type" value="Genomic_DNA"/>
</dbReference>
<dbReference type="Proteomes" id="UP000799640">
    <property type="component" value="Unassembled WGS sequence"/>
</dbReference>
<evidence type="ECO:0000313" key="2">
    <source>
        <dbReference type="EMBL" id="KAF2397970.1"/>
    </source>
</evidence>
<gene>
    <name evidence="2" type="ORF">EJ06DRAFT_116372</name>
</gene>
<protein>
    <submittedName>
        <fullName evidence="2">Uncharacterized protein</fullName>
    </submittedName>
</protein>
<evidence type="ECO:0000313" key="3">
    <source>
        <dbReference type="Proteomes" id="UP000799640"/>
    </source>
</evidence>
<dbReference type="AlphaFoldDB" id="A0A6G1HPM8"/>
<accession>A0A6G1HPM8</accession>
<organism evidence="2 3">
    <name type="scientific">Trichodelitschia bisporula</name>
    <dbReference type="NCBI Taxonomy" id="703511"/>
    <lineage>
        <taxon>Eukaryota</taxon>
        <taxon>Fungi</taxon>
        <taxon>Dikarya</taxon>
        <taxon>Ascomycota</taxon>
        <taxon>Pezizomycotina</taxon>
        <taxon>Dothideomycetes</taxon>
        <taxon>Dothideomycetes incertae sedis</taxon>
        <taxon>Phaeotrichales</taxon>
        <taxon>Phaeotrichaceae</taxon>
        <taxon>Trichodelitschia</taxon>
    </lineage>
</organism>
<feature type="compositionally biased region" description="Basic residues" evidence="1">
    <location>
        <begin position="74"/>
        <end position="93"/>
    </location>
</feature>
<reference evidence="2" key="1">
    <citation type="journal article" date="2020" name="Stud. Mycol.">
        <title>101 Dothideomycetes genomes: a test case for predicting lifestyles and emergence of pathogens.</title>
        <authorList>
            <person name="Haridas S."/>
            <person name="Albert R."/>
            <person name="Binder M."/>
            <person name="Bloem J."/>
            <person name="Labutti K."/>
            <person name="Salamov A."/>
            <person name="Andreopoulos B."/>
            <person name="Baker S."/>
            <person name="Barry K."/>
            <person name="Bills G."/>
            <person name="Bluhm B."/>
            <person name="Cannon C."/>
            <person name="Castanera R."/>
            <person name="Culley D."/>
            <person name="Daum C."/>
            <person name="Ezra D."/>
            <person name="Gonzalez J."/>
            <person name="Henrissat B."/>
            <person name="Kuo A."/>
            <person name="Liang C."/>
            <person name="Lipzen A."/>
            <person name="Lutzoni F."/>
            <person name="Magnuson J."/>
            <person name="Mondo S."/>
            <person name="Nolan M."/>
            <person name="Ohm R."/>
            <person name="Pangilinan J."/>
            <person name="Park H.-J."/>
            <person name="Ramirez L."/>
            <person name="Alfaro M."/>
            <person name="Sun H."/>
            <person name="Tritt A."/>
            <person name="Yoshinaga Y."/>
            <person name="Zwiers L.-H."/>
            <person name="Turgeon B."/>
            <person name="Goodwin S."/>
            <person name="Spatafora J."/>
            <person name="Crous P."/>
            <person name="Grigoriev I."/>
        </authorList>
    </citation>
    <scope>NUCLEOTIDE SEQUENCE</scope>
    <source>
        <strain evidence="2">CBS 262.69</strain>
    </source>
</reference>
<sequence>MPLLSIGLIVSPNEPPLCSPSTVCPLSTESAHLPTRTTLSIPPHPSPSLPIPPHPHLHSQTRAIIPHIPPIPPRKAHSRWRNKRKTTSKKVSRRLTPAHAEQTPTKLNGSPRLSRLLAPKCDTSQPPSNGIDCTNPASGPLRNSRPSPLARAEISLGGVGLRAKHSSTI</sequence>
<feature type="region of interest" description="Disordered" evidence="1">
    <location>
        <begin position="70"/>
        <end position="150"/>
    </location>
</feature>
<feature type="compositionally biased region" description="Polar residues" evidence="1">
    <location>
        <begin position="122"/>
        <end position="137"/>
    </location>
</feature>